<dbReference type="RefSeq" id="WP_209639529.1">
    <property type="nucleotide sequence ID" value="NZ_JAGINW010000001.1"/>
</dbReference>
<protein>
    <recommendedName>
        <fullName evidence="3">AP2-like integrase N-terminal domain-containing protein</fullName>
    </recommendedName>
</protein>
<keyword evidence="2" id="KW-1185">Reference proteome</keyword>
<reference evidence="1 2" key="1">
    <citation type="submission" date="2021-03" db="EMBL/GenBank/DDBJ databases">
        <title>Sequencing the genomes of 1000 actinobacteria strains.</title>
        <authorList>
            <person name="Klenk H.-P."/>
        </authorList>
    </citation>
    <scope>NUCLEOTIDE SEQUENCE [LARGE SCALE GENOMIC DNA]</scope>
    <source>
        <strain evidence="1 2">DSM 46670</strain>
    </source>
</reference>
<dbReference type="Proteomes" id="UP001519332">
    <property type="component" value="Unassembled WGS sequence"/>
</dbReference>
<evidence type="ECO:0000313" key="1">
    <source>
        <dbReference type="EMBL" id="MBP2323319.1"/>
    </source>
</evidence>
<gene>
    <name evidence="1" type="ORF">JOF56_003704</name>
</gene>
<accession>A0ABS4TH46</accession>
<evidence type="ECO:0000313" key="2">
    <source>
        <dbReference type="Proteomes" id="UP001519332"/>
    </source>
</evidence>
<name>A0ABS4TH46_9PSEU</name>
<sequence length="74" mass="8571">MSRYARQYEGDVLYRVVIRIFDESGHVVRKTYLGPYDTPGKAKARLTGAIRHRDPSRVVGRVEEARPDWIPIQT</sequence>
<comment type="caution">
    <text evidence="1">The sequence shown here is derived from an EMBL/GenBank/DDBJ whole genome shotgun (WGS) entry which is preliminary data.</text>
</comment>
<evidence type="ECO:0008006" key="3">
    <source>
        <dbReference type="Google" id="ProtNLM"/>
    </source>
</evidence>
<proteinExistence type="predicted"/>
<dbReference type="EMBL" id="JAGINW010000001">
    <property type="protein sequence ID" value="MBP2323319.1"/>
    <property type="molecule type" value="Genomic_DNA"/>
</dbReference>
<organism evidence="1 2">
    <name type="scientific">Kibdelosporangium banguiense</name>
    <dbReference type="NCBI Taxonomy" id="1365924"/>
    <lineage>
        <taxon>Bacteria</taxon>
        <taxon>Bacillati</taxon>
        <taxon>Actinomycetota</taxon>
        <taxon>Actinomycetes</taxon>
        <taxon>Pseudonocardiales</taxon>
        <taxon>Pseudonocardiaceae</taxon>
        <taxon>Kibdelosporangium</taxon>
    </lineage>
</organism>